<evidence type="ECO:0000256" key="7">
    <source>
        <dbReference type="ARBA" id="ARBA00022842"/>
    </source>
</evidence>
<evidence type="ECO:0000256" key="5">
    <source>
        <dbReference type="ARBA" id="ARBA00022741"/>
    </source>
</evidence>
<dbReference type="SUPFAM" id="SSF81660">
    <property type="entry name" value="Metal cation-transporting ATPase, ATP-binding domain N"/>
    <property type="match status" value="1"/>
</dbReference>
<feature type="transmembrane region" description="Helical" evidence="11">
    <location>
        <begin position="287"/>
        <end position="316"/>
    </location>
</feature>
<gene>
    <name evidence="13" type="ORF">A3D04_04000</name>
</gene>
<evidence type="ECO:0000256" key="1">
    <source>
        <dbReference type="ARBA" id="ARBA00004127"/>
    </source>
</evidence>
<feature type="transmembrane region" description="Helical" evidence="11">
    <location>
        <begin position="772"/>
        <end position="793"/>
    </location>
</feature>
<dbReference type="PANTHER" id="PTHR42861">
    <property type="entry name" value="CALCIUM-TRANSPORTING ATPASE"/>
    <property type="match status" value="1"/>
</dbReference>
<dbReference type="GO" id="GO:0005524">
    <property type="term" value="F:ATP binding"/>
    <property type="evidence" value="ECO:0007669"/>
    <property type="project" value="UniProtKB-KW"/>
</dbReference>
<dbReference type="FunFam" id="3.40.50.1000:FF:000001">
    <property type="entry name" value="Phospholipid-transporting ATPase IC"/>
    <property type="match status" value="1"/>
</dbReference>
<feature type="transmembrane region" description="Helical" evidence="11">
    <location>
        <begin position="805"/>
        <end position="822"/>
    </location>
</feature>
<dbReference type="STRING" id="1797714.A3D04_04000"/>
<feature type="transmembrane region" description="Helical" evidence="11">
    <location>
        <begin position="732"/>
        <end position="751"/>
    </location>
</feature>
<dbReference type="SFLD" id="SFLDS00003">
    <property type="entry name" value="Haloacid_Dehalogenase"/>
    <property type="match status" value="1"/>
</dbReference>
<dbReference type="GO" id="GO:0012505">
    <property type="term" value="C:endomembrane system"/>
    <property type="evidence" value="ECO:0007669"/>
    <property type="project" value="UniProtKB-SubCell"/>
</dbReference>
<dbReference type="Gene3D" id="3.40.50.1000">
    <property type="entry name" value="HAD superfamily/HAD-like"/>
    <property type="match status" value="1"/>
</dbReference>
<dbReference type="PROSITE" id="PS00154">
    <property type="entry name" value="ATPASE_E1_E2"/>
    <property type="match status" value="1"/>
</dbReference>
<feature type="transmembrane region" description="Helical" evidence="11">
    <location>
        <begin position="256"/>
        <end position="275"/>
    </location>
</feature>
<keyword evidence="7" id="KW-0460">Magnesium</keyword>
<feature type="transmembrane region" description="Helical" evidence="11">
    <location>
        <begin position="699"/>
        <end position="720"/>
    </location>
</feature>
<comment type="similarity">
    <text evidence="2">Belongs to the cation transport ATPase (P-type) (TC 3.A.3) family. Type IIA subfamily.</text>
</comment>
<protein>
    <recommendedName>
        <fullName evidence="12">Cation-transporting P-type ATPase N-terminal domain-containing protein</fullName>
    </recommendedName>
</protein>
<dbReference type="SUPFAM" id="SSF56784">
    <property type="entry name" value="HAD-like"/>
    <property type="match status" value="1"/>
</dbReference>
<dbReference type="Pfam" id="PF00689">
    <property type="entry name" value="Cation_ATPase_C"/>
    <property type="match status" value="1"/>
</dbReference>
<dbReference type="Gene3D" id="3.40.1110.10">
    <property type="entry name" value="Calcium-transporting ATPase, cytoplasmic domain N"/>
    <property type="match status" value="1"/>
</dbReference>
<keyword evidence="3" id="KW-0597">Phosphoprotein</keyword>
<dbReference type="PRINTS" id="PR00119">
    <property type="entry name" value="CATATPASE"/>
</dbReference>
<evidence type="ECO:0000313" key="13">
    <source>
        <dbReference type="EMBL" id="OGD89405.1"/>
    </source>
</evidence>
<dbReference type="Pfam" id="PF00690">
    <property type="entry name" value="Cation_ATPase_N"/>
    <property type="match status" value="1"/>
</dbReference>
<evidence type="ECO:0000256" key="8">
    <source>
        <dbReference type="ARBA" id="ARBA00022967"/>
    </source>
</evidence>
<dbReference type="InterPro" id="IPR004014">
    <property type="entry name" value="ATPase_P-typ_cation-transptr_N"/>
</dbReference>
<keyword evidence="10 11" id="KW-0472">Membrane</keyword>
<comment type="caution">
    <text evidence="13">The sequence shown here is derived from an EMBL/GenBank/DDBJ whole genome shotgun (WGS) entry which is preliminary data.</text>
</comment>
<keyword evidence="5" id="KW-0547">Nucleotide-binding</keyword>
<dbReference type="SUPFAM" id="SSF81665">
    <property type="entry name" value="Calcium ATPase, transmembrane domain M"/>
    <property type="match status" value="1"/>
</dbReference>
<proteinExistence type="inferred from homology"/>
<evidence type="ECO:0000259" key="12">
    <source>
        <dbReference type="SMART" id="SM00831"/>
    </source>
</evidence>
<feature type="transmembrane region" description="Helical" evidence="11">
    <location>
        <begin position="64"/>
        <end position="83"/>
    </location>
</feature>
<feature type="transmembrane region" description="Helical" evidence="11">
    <location>
        <begin position="869"/>
        <end position="890"/>
    </location>
</feature>
<dbReference type="InterPro" id="IPR023298">
    <property type="entry name" value="ATPase_P-typ_TM_dom_sf"/>
</dbReference>
<dbReference type="Pfam" id="PF13246">
    <property type="entry name" value="Cation_ATPase"/>
    <property type="match status" value="1"/>
</dbReference>
<keyword evidence="9 11" id="KW-1133">Transmembrane helix</keyword>
<evidence type="ECO:0000256" key="11">
    <source>
        <dbReference type="SAM" id="Phobius"/>
    </source>
</evidence>
<dbReference type="FunFam" id="3.40.50.1000:FF:000028">
    <property type="entry name" value="Calcium-transporting P-type ATPase, putative"/>
    <property type="match status" value="1"/>
</dbReference>
<dbReference type="InterPro" id="IPR036412">
    <property type="entry name" value="HAD-like_sf"/>
</dbReference>
<accession>A0A1F5GC31</accession>
<dbReference type="InterPro" id="IPR001757">
    <property type="entry name" value="P_typ_ATPase"/>
</dbReference>
<dbReference type="InterPro" id="IPR023299">
    <property type="entry name" value="ATPase_P-typ_cyto_dom_N"/>
</dbReference>
<feature type="transmembrane region" description="Helical" evidence="11">
    <location>
        <begin position="834"/>
        <end position="854"/>
    </location>
</feature>
<sequence>MEKAAQNAYCKTKEQILSSLDSQEQGISEDEAKSRLTKFGKNVITTKKKISVLSIYLNQFKNSLILILIGAVFLILFIYYFGQKETSDLIEAGLILAIIFMITALGFIQEFKAEKSIEALKKLLAFKAKVRRDGIEKEIDVVGLVPGDIVVLEEGIKVPADIRLLEVYSLQVNEASLTGESGSVSKNNEVISGNKQINDQKNMVFSGTSIASGRGIGIVIDTGDTTELGKIAEGVAQSEETKTPIQEKLDKIGKSIGYVVLAISFLVFIFVVFFANDFTSLPLIDRVVQSFVVAVALAVAAIPEGLPAVVTISLALGTRRMLKKNALVRKLNSVETLGSTDVICSDKTGTLTKGEMTVREIYFDGKFYTLSGAGYEKVGKFSVDKKDVHPEDLSLILRTGLECNNATVANNKVAGDPTEAALIVSANKAGFNSKLTRILEIPFSSERKMMSVVIRDGQKYIVYTKGAPKDVLSKCSDIIKNGKAEKLTSASEQEIVNSTLAMSQKALRTLGFAYKEISKDQFEKLKKNLDKLESALTFIGLQGMIDPPRVEIKPLIESCNESGIRVIMITGDHAETAKAVAAEIGIIGNALTGEELDNLSDKDFQKAVESVNIYARVDPNFKKRIVDVLEKNKHVVAMTGDGVNDAPALKKADIGIAMGITGTDVAKEASDMVLLNDNFSTIIYAIEEGRGIFHNIRKFVTYLLSCNIGEVLVVLFGIVIFQKLVLSATMLLWINVITDGIPAIALGLDPAEKGILKKKAKLFQTEIIEKRIWIDMIIFGVMLTVAVLGIYLIELDKGVETAKGIAFTSIVFFELIYLFIIRSRYKISLFSNPGLLWAVVAAVLLQLIIVYVPFFAKLFEIKGVAIFDWFYVLVFSVLIWAAFSLSQAFLDRINFMSKGTIPDL</sequence>
<dbReference type="NCBIfam" id="TIGR01494">
    <property type="entry name" value="ATPase_P-type"/>
    <property type="match status" value="4"/>
</dbReference>
<dbReference type="EMBL" id="MFBD01000004">
    <property type="protein sequence ID" value="OGD89405.1"/>
    <property type="molecule type" value="Genomic_DNA"/>
</dbReference>
<dbReference type="InterPro" id="IPR023214">
    <property type="entry name" value="HAD_sf"/>
</dbReference>
<keyword evidence="6" id="KW-0067">ATP-binding</keyword>
<dbReference type="Gene3D" id="1.20.1110.10">
    <property type="entry name" value="Calcium-transporting ATPase, transmembrane domain"/>
    <property type="match status" value="1"/>
</dbReference>
<dbReference type="InterPro" id="IPR059000">
    <property type="entry name" value="ATPase_P-type_domA"/>
</dbReference>
<keyword evidence="8" id="KW-1278">Translocase</keyword>
<evidence type="ECO:0000256" key="2">
    <source>
        <dbReference type="ARBA" id="ARBA00005675"/>
    </source>
</evidence>
<dbReference type="Pfam" id="PF00122">
    <property type="entry name" value="E1-E2_ATPase"/>
    <property type="match status" value="1"/>
</dbReference>
<organism evidence="13 14">
    <name type="scientific">Candidatus Curtissbacteria bacterium RIFCSPHIGHO2_02_FULL_40_16b</name>
    <dbReference type="NCBI Taxonomy" id="1797714"/>
    <lineage>
        <taxon>Bacteria</taxon>
        <taxon>Candidatus Curtissiibacteriota</taxon>
    </lineage>
</organism>
<comment type="subcellular location">
    <subcellularLocation>
        <location evidence="1">Endomembrane system</location>
        <topology evidence="1">Multi-pass membrane protein</topology>
    </subcellularLocation>
</comment>
<dbReference type="SFLD" id="SFLDG00002">
    <property type="entry name" value="C1.7:_P-type_atpase_like"/>
    <property type="match status" value="1"/>
</dbReference>
<dbReference type="PRINTS" id="PR00120">
    <property type="entry name" value="HATPASE"/>
</dbReference>
<evidence type="ECO:0000256" key="4">
    <source>
        <dbReference type="ARBA" id="ARBA00022692"/>
    </source>
</evidence>
<reference evidence="13 14" key="1">
    <citation type="journal article" date="2016" name="Nat. Commun.">
        <title>Thousands of microbial genomes shed light on interconnected biogeochemical processes in an aquifer system.</title>
        <authorList>
            <person name="Anantharaman K."/>
            <person name="Brown C.T."/>
            <person name="Hug L.A."/>
            <person name="Sharon I."/>
            <person name="Castelle C.J."/>
            <person name="Probst A.J."/>
            <person name="Thomas B.C."/>
            <person name="Singh A."/>
            <person name="Wilkins M.J."/>
            <person name="Karaoz U."/>
            <person name="Brodie E.L."/>
            <person name="Williams K.H."/>
            <person name="Hubbard S.S."/>
            <person name="Banfield J.F."/>
        </authorList>
    </citation>
    <scope>NUCLEOTIDE SEQUENCE [LARGE SCALE GENOMIC DNA]</scope>
</reference>
<feature type="domain" description="Cation-transporting P-type ATPase N-terminal" evidence="12">
    <location>
        <begin position="7"/>
        <end position="80"/>
    </location>
</feature>
<evidence type="ECO:0000256" key="6">
    <source>
        <dbReference type="ARBA" id="ARBA00022840"/>
    </source>
</evidence>
<dbReference type="SUPFAM" id="SSF81653">
    <property type="entry name" value="Calcium ATPase, transduction domain A"/>
    <property type="match status" value="1"/>
</dbReference>
<evidence type="ECO:0000256" key="3">
    <source>
        <dbReference type="ARBA" id="ARBA00022553"/>
    </source>
</evidence>
<dbReference type="FunFam" id="2.70.150.10:FF:000160">
    <property type="entry name" value="Sarcoplasmic/endoplasmic reticulum calcium ATPase 1"/>
    <property type="match status" value="1"/>
</dbReference>
<dbReference type="InterPro" id="IPR018303">
    <property type="entry name" value="ATPase_P-typ_P_site"/>
</dbReference>
<keyword evidence="4 11" id="KW-0812">Transmembrane</keyword>
<feature type="transmembrane region" description="Helical" evidence="11">
    <location>
        <begin position="89"/>
        <end position="108"/>
    </location>
</feature>
<dbReference type="InterPro" id="IPR044492">
    <property type="entry name" value="P_typ_ATPase_HD_dom"/>
</dbReference>
<dbReference type="SFLD" id="SFLDF00027">
    <property type="entry name" value="p-type_atpase"/>
    <property type="match status" value="1"/>
</dbReference>
<evidence type="ECO:0000256" key="9">
    <source>
        <dbReference type="ARBA" id="ARBA00022989"/>
    </source>
</evidence>
<evidence type="ECO:0000313" key="14">
    <source>
        <dbReference type="Proteomes" id="UP000177369"/>
    </source>
</evidence>
<dbReference type="InterPro" id="IPR006068">
    <property type="entry name" value="ATPase_P-typ_cation-transptr_C"/>
</dbReference>
<dbReference type="AlphaFoldDB" id="A0A1F5GC31"/>
<name>A0A1F5GC31_9BACT</name>
<dbReference type="SMART" id="SM00831">
    <property type="entry name" value="Cation_ATPase_N"/>
    <property type="match status" value="1"/>
</dbReference>
<dbReference type="Proteomes" id="UP000177369">
    <property type="component" value="Unassembled WGS sequence"/>
</dbReference>
<dbReference type="InterPro" id="IPR008250">
    <property type="entry name" value="ATPase_P-typ_transduc_dom_A_sf"/>
</dbReference>
<dbReference type="GO" id="GO:0016020">
    <property type="term" value="C:membrane"/>
    <property type="evidence" value="ECO:0007669"/>
    <property type="project" value="InterPro"/>
</dbReference>
<evidence type="ECO:0000256" key="10">
    <source>
        <dbReference type="ARBA" id="ARBA00023136"/>
    </source>
</evidence>
<dbReference type="Gene3D" id="2.70.150.10">
    <property type="entry name" value="Calcium-transporting ATPase, cytoplasmic transduction domain A"/>
    <property type="match status" value="1"/>
</dbReference>
<dbReference type="GO" id="GO:0016887">
    <property type="term" value="F:ATP hydrolysis activity"/>
    <property type="evidence" value="ECO:0007669"/>
    <property type="project" value="InterPro"/>
</dbReference>